<protein>
    <submittedName>
        <fullName evidence="2">Uncharacterized protein</fullName>
    </submittedName>
</protein>
<sequence length="231" mass="25102">MRATLHQRKIIFLALSVAQICGTAHAADDKSTIGAAMELFGYSSDPSAASIEYRERAKLVLPPRVGDLPAPTEKDAQIEGWPRDPGGVRKRSSDRYAKVPNAPPPEKKPGLLERIRGPRPEAAPGTDDEPGLLQRMIARRQSQTLSMEEPSRRMLTDPPAGYRQPTMDLNAVGEAGAKKSSWLNPFGLMGKNDENDPVSQAGDLGESQPQSGNREGFISRMLPSFMKEGGN</sequence>
<organism evidence="2">
    <name type="scientific">freshwater sediment metagenome</name>
    <dbReference type="NCBI Taxonomy" id="556182"/>
    <lineage>
        <taxon>unclassified sequences</taxon>
        <taxon>metagenomes</taxon>
        <taxon>ecological metagenomes</taxon>
    </lineage>
</organism>
<dbReference type="AlphaFoldDB" id="A0AA48RCD5"/>
<gene>
    <name evidence="2" type="ORF">AMST5_01090</name>
</gene>
<reference evidence="2" key="1">
    <citation type="submission" date="2023-07" db="EMBL/GenBank/DDBJ databases">
        <authorList>
            <person name="Pelsma A.J. K."/>
        </authorList>
    </citation>
    <scope>NUCLEOTIDE SEQUENCE</scope>
</reference>
<feature type="compositionally biased region" description="Basic and acidic residues" evidence="1">
    <location>
        <begin position="105"/>
        <end position="119"/>
    </location>
</feature>
<name>A0AA48RCD5_9ZZZZ</name>
<evidence type="ECO:0000256" key="1">
    <source>
        <dbReference type="SAM" id="MobiDB-lite"/>
    </source>
</evidence>
<evidence type="ECO:0000313" key="2">
    <source>
        <dbReference type="EMBL" id="CAJ0858150.1"/>
    </source>
</evidence>
<feature type="region of interest" description="Disordered" evidence="1">
    <location>
        <begin position="64"/>
        <end position="166"/>
    </location>
</feature>
<dbReference type="EMBL" id="OY288114">
    <property type="protein sequence ID" value="CAJ0858150.1"/>
    <property type="molecule type" value="Genomic_DNA"/>
</dbReference>
<accession>A0AA48RCD5</accession>
<feature type="region of interest" description="Disordered" evidence="1">
    <location>
        <begin position="184"/>
        <end position="231"/>
    </location>
</feature>
<proteinExistence type="predicted"/>